<dbReference type="SUPFAM" id="SSF55729">
    <property type="entry name" value="Acyl-CoA N-acyltransferases (Nat)"/>
    <property type="match status" value="1"/>
</dbReference>
<dbReference type="Gene3D" id="3.40.630.30">
    <property type="match status" value="1"/>
</dbReference>
<dbReference type="InterPro" id="IPR016181">
    <property type="entry name" value="Acyl_CoA_acyltransferase"/>
</dbReference>
<protein>
    <recommendedName>
        <fullName evidence="1">N-acetyltransferase domain-containing protein</fullName>
    </recommendedName>
</protein>
<dbReference type="PANTHER" id="PTHR43792">
    <property type="entry name" value="GNAT FAMILY, PUTATIVE (AFU_ORTHOLOGUE AFUA_3G00765)-RELATED-RELATED"/>
    <property type="match status" value="1"/>
</dbReference>
<dbReference type="GO" id="GO:0016747">
    <property type="term" value="F:acyltransferase activity, transferring groups other than amino-acyl groups"/>
    <property type="evidence" value="ECO:0007669"/>
    <property type="project" value="InterPro"/>
</dbReference>
<dbReference type="PANTHER" id="PTHR43792:SF1">
    <property type="entry name" value="N-ACETYLTRANSFERASE DOMAIN-CONTAINING PROTEIN"/>
    <property type="match status" value="1"/>
</dbReference>
<dbReference type="InterPro" id="IPR051531">
    <property type="entry name" value="N-acetyltransferase"/>
</dbReference>
<sequence length="195" mass="22270">MVFSIKRASPYNSQTLDPYIFTSQRLGFRGYLPKDLDEIASMNADPEVMRFFEKPLSIKESEEFIQRQNDHLGLFGFCFFVAEALANQELIGIIGLGNRTYESPMSPFIDVGWRLKKSAWGKGFATEGAKACLDFGFKKGIQEIFAITPLINHPSENVMVKLGMDKVGTFIYPFLPADHRLNPHLYYRIQNPNKF</sequence>
<evidence type="ECO:0000313" key="3">
    <source>
        <dbReference type="Proteomes" id="UP000016843"/>
    </source>
</evidence>
<reference evidence="2 3" key="1">
    <citation type="journal article" date="2013" name="Genome Announc.">
        <title>Draft Genome Sequence of the Psychrophilic and Alkaliphilic Rhodonellum psychrophilum Strain GCM71T.</title>
        <authorList>
            <person name="Hauptmann A.L."/>
            <person name="Glaring M.A."/>
            <person name="Hallin P.F."/>
            <person name="Prieme A."/>
            <person name="Stougaard P."/>
        </authorList>
    </citation>
    <scope>NUCLEOTIDE SEQUENCE [LARGE SCALE GENOMIC DNA]</scope>
    <source>
        <strain evidence="2 3">GCM71</strain>
    </source>
</reference>
<gene>
    <name evidence="2" type="ORF">P872_20560</name>
</gene>
<evidence type="ECO:0000313" key="2">
    <source>
        <dbReference type="EMBL" id="ERM81173.1"/>
    </source>
</evidence>
<dbReference type="PROSITE" id="PS51186">
    <property type="entry name" value="GNAT"/>
    <property type="match status" value="1"/>
</dbReference>
<proteinExistence type="predicted"/>
<dbReference type="EMBL" id="AWXR01000060">
    <property type="protein sequence ID" value="ERM81173.1"/>
    <property type="molecule type" value="Genomic_DNA"/>
</dbReference>
<dbReference type="Pfam" id="PF13302">
    <property type="entry name" value="Acetyltransf_3"/>
    <property type="match status" value="1"/>
</dbReference>
<dbReference type="Proteomes" id="UP000016843">
    <property type="component" value="Unassembled WGS sequence"/>
</dbReference>
<organism evidence="2 3">
    <name type="scientific">Rhodonellum psychrophilum GCM71 = DSM 17998</name>
    <dbReference type="NCBI Taxonomy" id="1123057"/>
    <lineage>
        <taxon>Bacteria</taxon>
        <taxon>Pseudomonadati</taxon>
        <taxon>Bacteroidota</taxon>
        <taxon>Cytophagia</taxon>
        <taxon>Cytophagales</taxon>
        <taxon>Cytophagaceae</taxon>
        <taxon>Rhodonellum</taxon>
    </lineage>
</organism>
<keyword evidence="3" id="KW-1185">Reference proteome</keyword>
<evidence type="ECO:0000259" key="1">
    <source>
        <dbReference type="PROSITE" id="PS51186"/>
    </source>
</evidence>
<dbReference type="PATRIC" id="fig|1123057.7.peg.3982"/>
<dbReference type="eggNOG" id="COG1670">
    <property type="taxonomic scope" value="Bacteria"/>
</dbReference>
<dbReference type="AlphaFoldDB" id="U5BTC9"/>
<dbReference type="InterPro" id="IPR000182">
    <property type="entry name" value="GNAT_dom"/>
</dbReference>
<comment type="caution">
    <text evidence="2">The sequence shown here is derived from an EMBL/GenBank/DDBJ whole genome shotgun (WGS) entry which is preliminary data.</text>
</comment>
<accession>U5BTC9</accession>
<name>U5BTC9_9BACT</name>
<feature type="domain" description="N-acetyltransferase" evidence="1">
    <location>
        <begin position="26"/>
        <end position="192"/>
    </location>
</feature>